<evidence type="ECO:0000259" key="5">
    <source>
        <dbReference type="Pfam" id="PF01266"/>
    </source>
</evidence>
<dbReference type="PANTHER" id="PTHR43757">
    <property type="entry name" value="AMINOMETHYLTRANSFERASE"/>
    <property type="match status" value="1"/>
</dbReference>
<dbReference type="InterPro" id="IPR028896">
    <property type="entry name" value="GcvT/YgfZ/DmdA"/>
</dbReference>
<name>A0A423PHM8_9GAMM</name>
<dbReference type="PANTHER" id="PTHR43757:SF2">
    <property type="entry name" value="AMINOMETHYLTRANSFERASE, MITOCHONDRIAL"/>
    <property type="match status" value="1"/>
</dbReference>
<dbReference type="AlphaFoldDB" id="A0A423PHM8"/>
<dbReference type="Pfam" id="PF08669">
    <property type="entry name" value="GCV_T_C"/>
    <property type="match status" value="1"/>
</dbReference>
<evidence type="ECO:0000259" key="8">
    <source>
        <dbReference type="Pfam" id="PF16350"/>
    </source>
</evidence>
<evidence type="ECO:0000256" key="4">
    <source>
        <dbReference type="SAM" id="MobiDB-lite"/>
    </source>
</evidence>
<dbReference type="SUPFAM" id="SSF54373">
    <property type="entry name" value="FAD-linked reductases, C-terminal domain"/>
    <property type="match status" value="1"/>
</dbReference>
<dbReference type="InterPro" id="IPR029043">
    <property type="entry name" value="GcvT/YgfZ_C"/>
</dbReference>
<sequence length="862" mass="94586">MVIVGQGGIVGASVAHHLIEQGWSNIVGLDKSAVPSDISSTSHASDFCYMTSHDRMSCYTTVYSRQFYESLGHYSRVGGLEVARVGDDARMAELERKVGSGKAFGTNVSLIGPAEAKRRFPLLEQDLIQGAMWDPDAGLVVPRSQRVAGVLIERAVASGRLQTFGHTPALDIDVRNGRVCGVETRRGYIRTDVVVLSAGIWGPPLAAMAGAALPLMPFEHPLMFFGPFDTFAGTGREIGYPLFRDQGNSSYMRDTGDPATAEGGKLEWGYYEPTEPRLVQPADIAEPDAARMSPSMRDLDIEQVMSGYERAIEMTPILGELGWDEKASFNGLMSISADGGSLLGESPETRGLWFGEAVWVKDGPGMGKVLADWMTHGRPAVDPCGIDIARFYPVQKTPAHVFGRARETARKVYDPAVHPREPYASGRDLRRSPFWPRERELGGHFMEAAGWERAHGYAANAHLLETYGDRVPERAAEWDARHFWRVSNAEHLKLADDVGMINLSHFAIFDVSGPDAEALLEYLSVARVGGSTPIGKGVYTHFLDAHGGVRSDLTVVRLATEAYRVICGGDTGHRDRVWIQRMREDRGARVAIDDRTDTLATLGLWGPNAHATLAALVDDPRLLDDDRLPFASAREIRLRGMPVWAFRISYVGEYGWELYMPFSYGLAVWDLLFEAGVTPVGIETYANSRRLEKSLRLQNVDLLTDYNLCEAGLARPKVKSADFHGRAAYLEQRGRECQPAYLCTLTLLDNVDAEGVARYPVGQWPLIDPESGEVPVDTLGRRSYAASLAYGPSVGANIALAYLPAAYACIGQELRLEYFGEQYPIRVDAVGCRALYDPHNERLKSPSAPAHPAPAEPALESA</sequence>
<dbReference type="Pfam" id="PF01571">
    <property type="entry name" value="GCV_T"/>
    <property type="match status" value="1"/>
</dbReference>
<keyword evidence="2" id="KW-0032">Aminotransferase</keyword>
<accession>A0A423PHM8</accession>
<proteinExistence type="inferred from homology"/>
<feature type="region of interest" description="Disordered" evidence="4">
    <location>
        <begin position="843"/>
        <end position="862"/>
    </location>
</feature>
<dbReference type="Gene3D" id="3.30.70.1400">
    <property type="entry name" value="Aminomethyltransferase beta-barrel domains"/>
    <property type="match status" value="1"/>
</dbReference>
<dbReference type="Pfam" id="PF01266">
    <property type="entry name" value="DAO"/>
    <property type="match status" value="1"/>
</dbReference>
<dbReference type="InterPro" id="IPR036188">
    <property type="entry name" value="FAD/NAD-bd_sf"/>
</dbReference>
<dbReference type="SUPFAM" id="SSF51905">
    <property type="entry name" value="FAD/NAD(P)-binding domain"/>
    <property type="match status" value="1"/>
</dbReference>
<dbReference type="Gene3D" id="3.30.9.10">
    <property type="entry name" value="D-Amino Acid Oxidase, subunit A, domain 2"/>
    <property type="match status" value="1"/>
</dbReference>
<dbReference type="Pfam" id="PF16350">
    <property type="entry name" value="FAO_M"/>
    <property type="match status" value="1"/>
</dbReference>
<evidence type="ECO:0000313" key="10">
    <source>
        <dbReference type="Proteomes" id="UP000285123"/>
    </source>
</evidence>
<gene>
    <name evidence="9" type="ORF">SAHL_15185</name>
</gene>
<dbReference type="InterPro" id="IPR013977">
    <property type="entry name" value="GcvT_C"/>
</dbReference>
<evidence type="ECO:0000259" key="6">
    <source>
        <dbReference type="Pfam" id="PF01571"/>
    </source>
</evidence>
<protein>
    <submittedName>
        <fullName evidence="9">Dehydrogenase</fullName>
    </submittedName>
</protein>
<keyword evidence="2" id="KW-0808">Transferase</keyword>
<evidence type="ECO:0000256" key="3">
    <source>
        <dbReference type="ARBA" id="ARBA00023002"/>
    </source>
</evidence>
<evidence type="ECO:0000256" key="2">
    <source>
        <dbReference type="ARBA" id="ARBA00022576"/>
    </source>
</evidence>
<dbReference type="EMBL" id="AYKF01000121">
    <property type="protein sequence ID" value="ROO25121.1"/>
    <property type="molecule type" value="Genomic_DNA"/>
</dbReference>
<dbReference type="SUPFAM" id="SSF103025">
    <property type="entry name" value="Folate-binding domain"/>
    <property type="match status" value="1"/>
</dbReference>
<dbReference type="InterPro" id="IPR006076">
    <property type="entry name" value="FAD-dep_OxRdtase"/>
</dbReference>
<dbReference type="Gene3D" id="3.50.50.60">
    <property type="entry name" value="FAD/NAD(P)-binding domain"/>
    <property type="match status" value="1"/>
</dbReference>
<comment type="caution">
    <text evidence="9">The sequence shown here is derived from an EMBL/GenBank/DDBJ whole genome shotgun (WGS) entry which is preliminary data.</text>
</comment>
<reference evidence="9 10" key="1">
    <citation type="submission" date="2013-10" db="EMBL/GenBank/DDBJ databases">
        <title>Salinisphaera halophila YIM 95161 Genome Sequencing.</title>
        <authorList>
            <person name="Lai Q."/>
            <person name="Li C."/>
            <person name="Shao Z."/>
        </authorList>
    </citation>
    <scope>NUCLEOTIDE SEQUENCE [LARGE SCALE GENOMIC DNA]</scope>
    <source>
        <strain evidence="9 10">YIM 95161</strain>
    </source>
</reference>
<dbReference type="Gene3D" id="3.30.1360.120">
    <property type="entry name" value="Probable tRNA modification gtpase trme, domain 1"/>
    <property type="match status" value="1"/>
</dbReference>
<organism evidence="9 10">
    <name type="scientific">Salinisphaera orenii YIM 95161</name>
    <dbReference type="NCBI Taxonomy" id="1051139"/>
    <lineage>
        <taxon>Bacteria</taxon>
        <taxon>Pseudomonadati</taxon>
        <taxon>Pseudomonadota</taxon>
        <taxon>Gammaproteobacteria</taxon>
        <taxon>Salinisphaerales</taxon>
        <taxon>Salinisphaeraceae</taxon>
        <taxon>Salinisphaera</taxon>
    </lineage>
</organism>
<dbReference type="InterPro" id="IPR006222">
    <property type="entry name" value="GCVT_N"/>
</dbReference>
<dbReference type="GO" id="GO:0016491">
    <property type="term" value="F:oxidoreductase activity"/>
    <property type="evidence" value="ECO:0007669"/>
    <property type="project" value="UniProtKB-KW"/>
</dbReference>
<dbReference type="GO" id="GO:0008483">
    <property type="term" value="F:transaminase activity"/>
    <property type="evidence" value="ECO:0007669"/>
    <property type="project" value="UniProtKB-KW"/>
</dbReference>
<feature type="domain" description="GCVT N-terminal" evidence="6">
    <location>
        <begin position="437"/>
        <end position="715"/>
    </location>
</feature>
<evidence type="ECO:0000313" key="9">
    <source>
        <dbReference type="EMBL" id="ROO25121.1"/>
    </source>
</evidence>
<dbReference type="InterPro" id="IPR032503">
    <property type="entry name" value="FAO_M"/>
</dbReference>
<dbReference type="Proteomes" id="UP000285123">
    <property type="component" value="Unassembled WGS sequence"/>
</dbReference>
<evidence type="ECO:0000256" key="1">
    <source>
        <dbReference type="ARBA" id="ARBA00008609"/>
    </source>
</evidence>
<feature type="domain" description="FAD dependent oxidoreductase" evidence="5">
    <location>
        <begin position="2"/>
        <end position="373"/>
    </location>
</feature>
<keyword evidence="3" id="KW-0560">Oxidoreductase</keyword>
<evidence type="ECO:0000259" key="7">
    <source>
        <dbReference type="Pfam" id="PF08669"/>
    </source>
</evidence>
<dbReference type="SUPFAM" id="SSF101790">
    <property type="entry name" value="Aminomethyltransferase beta-barrel domain"/>
    <property type="match status" value="1"/>
</dbReference>
<feature type="domain" description="FAD dependent oxidoreductase central" evidence="8">
    <location>
        <begin position="376"/>
        <end position="432"/>
    </location>
</feature>
<comment type="similarity">
    <text evidence="1">Belongs to the GcvT family.</text>
</comment>
<dbReference type="Gene3D" id="2.40.30.110">
    <property type="entry name" value="Aminomethyltransferase beta-barrel domains"/>
    <property type="match status" value="1"/>
</dbReference>
<feature type="domain" description="Aminomethyltransferase C-terminal" evidence="7">
    <location>
        <begin position="785"/>
        <end position="827"/>
    </location>
</feature>
<dbReference type="InterPro" id="IPR027266">
    <property type="entry name" value="TrmE/GcvT-like"/>
</dbReference>